<dbReference type="AlphaFoldDB" id="A0A0M3ID41"/>
<dbReference type="Proteomes" id="UP000036681">
    <property type="component" value="Unplaced"/>
</dbReference>
<evidence type="ECO:0000313" key="2">
    <source>
        <dbReference type="WBParaSite" id="ALUE_0001589601-mRNA-1"/>
    </source>
</evidence>
<evidence type="ECO:0000313" key="1">
    <source>
        <dbReference type="Proteomes" id="UP000036681"/>
    </source>
</evidence>
<keyword evidence="1" id="KW-1185">Reference proteome</keyword>
<organism evidence="1 2">
    <name type="scientific">Ascaris lumbricoides</name>
    <name type="common">Giant roundworm</name>
    <dbReference type="NCBI Taxonomy" id="6252"/>
    <lineage>
        <taxon>Eukaryota</taxon>
        <taxon>Metazoa</taxon>
        <taxon>Ecdysozoa</taxon>
        <taxon>Nematoda</taxon>
        <taxon>Chromadorea</taxon>
        <taxon>Rhabditida</taxon>
        <taxon>Spirurina</taxon>
        <taxon>Ascaridomorpha</taxon>
        <taxon>Ascaridoidea</taxon>
        <taxon>Ascarididae</taxon>
        <taxon>Ascaris</taxon>
    </lineage>
</organism>
<proteinExistence type="predicted"/>
<protein>
    <submittedName>
        <fullName evidence="2">BRO1 domain-containing protein</fullName>
    </submittedName>
</protein>
<reference evidence="2" key="1">
    <citation type="submission" date="2017-02" db="UniProtKB">
        <authorList>
            <consortium name="WormBaseParasite"/>
        </authorList>
    </citation>
    <scope>IDENTIFICATION</scope>
</reference>
<sequence length="140" mass="15749">LQYKCLFGWFDFGRTKILTLFSFQYCQLSSIVSPLVNVYKIACEESWIFASTNFDLQALAFNRCFDIALEAAQRCTVMQATRQNTRTPGDMISIGSQSFAEVISEFRPTNGTEFCMKFLNKSLDLSGGITANPPPAWQGK</sequence>
<accession>A0A0M3ID41</accession>
<name>A0A0M3ID41_ASCLU</name>
<dbReference type="WBParaSite" id="ALUE_0001589601-mRNA-1">
    <property type="protein sequence ID" value="ALUE_0001589601-mRNA-1"/>
    <property type="gene ID" value="ALUE_0001589601"/>
</dbReference>